<proteinExistence type="predicted"/>
<evidence type="ECO:0000313" key="2">
    <source>
        <dbReference type="EMBL" id="MDD1011649.1"/>
    </source>
</evidence>
<name>A0A9X4C7L2_9PSED</name>
<dbReference type="EMBL" id="JAMDHA010000059">
    <property type="protein sequence ID" value="MDD1011649.1"/>
    <property type="molecule type" value="Genomic_DNA"/>
</dbReference>
<dbReference type="Pfam" id="PF17989">
    <property type="entry name" value="ALP_N"/>
    <property type="match status" value="1"/>
</dbReference>
<feature type="domain" description="Actin-like protein N-terminal" evidence="1">
    <location>
        <begin position="14"/>
        <end position="163"/>
    </location>
</feature>
<dbReference type="AlphaFoldDB" id="A0A9X4C7L2"/>
<dbReference type="Gene3D" id="3.30.420.40">
    <property type="match status" value="2"/>
</dbReference>
<reference evidence="2 3" key="1">
    <citation type="submission" date="2022-05" db="EMBL/GenBank/DDBJ databases">
        <title>Novel Pseudomonas spp. Isolated from a Rainbow Trout Aquaculture Facility.</title>
        <authorList>
            <person name="Testerman T."/>
            <person name="Graf J."/>
        </authorList>
    </citation>
    <scope>NUCLEOTIDE SEQUENCE [LARGE SCALE GENOMIC DNA]</scope>
    <source>
        <strain evidence="2 3">ID1042</strain>
    </source>
</reference>
<organism evidence="2 3">
    <name type="scientific">Pseudomonas shahriarae</name>
    <dbReference type="NCBI Taxonomy" id="2745512"/>
    <lineage>
        <taxon>Bacteria</taxon>
        <taxon>Pseudomonadati</taxon>
        <taxon>Pseudomonadota</taxon>
        <taxon>Gammaproteobacteria</taxon>
        <taxon>Pseudomonadales</taxon>
        <taxon>Pseudomonadaceae</taxon>
        <taxon>Pseudomonas</taxon>
    </lineage>
</organism>
<gene>
    <name evidence="2" type="ORF">M5G27_29775</name>
</gene>
<dbReference type="InterPro" id="IPR043129">
    <property type="entry name" value="ATPase_NBD"/>
</dbReference>
<sequence>MASKNKPTGDFVVGLDIGYSNVKMAYGHADQDQPGLMVRPAQAAPVTSLNGNIDLKDGEHYVYLNNEQWVGFVNPGRSGVKRELHADYPSTDTYRALFNASISEVCADGRSVIDHLITGLPVKQARNVELVERLTAQLTGTHQVSPKREITVKKVTVLPQPVGTLNYIYATHPNPEILEESVLLVLDPGFFSVDWVVFRRGDIVRDSSDSSMEAMSALLDAINVEIAKDFGGNGPGRDKIEIAMQNGRNHVFLFGDEVDLGPFIEQGSNIVAPKALLNMKQQMRFLDGEAVDFVLLGGGGGNCYKSAAQQVFPRSKTLTSDRPVISNAFGYWLNHG</sequence>
<protein>
    <submittedName>
        <fullName evidence="2">ParM/StbA family protein</fullName>
    </submittedName>
</protein>
<evidence type="ECO:0000313" key="3">
    <source>
        <dbReference type="Proteomes" id="UP001148185"/>
    </source>
</evidence>
<keyword evidence="3" id="KW-1185">Reference proteome</keyword>
<comment type="caution">
    <text evidence="2">The sequence shown here is derived from an EMBL/GenBank/DDBJ whole genome shotgun (WGS) entry which is preliminary data.</text>
</comment>
<dbReference type="InterPro" id="IPR040607">
    <property type="entry name" value="ALP_N"/>
</dbReference>
<evidence type="ECO:0000259" key="1">
    <source>
        <dbReference type="Pfam" id="PF17989"/>
    </source>
</evidence>
<accession>A0A9X4C7L2</accession>
<dbReference type="RefSeq" id="WP_273878468.1">
    <property type="nucleotide sequence ID" value="NZ_JAMDHA010000059.1"/>
</dbReference>
<dbReference type="Proteomes" id="UP001148185">
    <property type="component" value="Unassembled WGS sequence"/>
</dbReference>
<dbReference type="SUPFAM" id="SSF53067">
    <property type="entry name" value="Actin-like ATPase domain"/>
    <property type="match status" value="2"/>
</dbReference>